<dbReference type="PRINTS" id="PR00394">
    <property type="entry name" value="RHSPROTEIN"/>
</dbReference>
<evidence type="ECO:0000313" key="4">
    <source>
        <dbReference type="Proteomes" id="UP000450676"/>
    </source>
</evidence>
<dbReference type="Gene3D" id="2.180.10.10">
    <property type="entry name" value="RHS repeat-associated core"/>
    <property type="match status" value="1"/>
</dbReference>
<feature type="compositionally biased region" description="Low complexity" evidence="1">
    <location>
        <begin position="187"/>
        <end position="198"/>
    </location>
</feature>
<sequence length="220" mass="23501">GELLGIVRSGQFYASHNDHLGRPEVLSNTAGAVVWRAENAAFDRKVVVDTVGGLNVGFPGQYIDNETGLWYNWNRYYDAALGRYLQSDLIGFAGGINTYAYVEGNPVSNVDPGGLQKGMPQGTMYRGTGDINGQIWIGNQMRNGAIQNFSSRTRNAYDAWGPKVQSVCLVSVTHIPQPPLQCSASNPTGAATLPTTGPVMSSPGQGGSTTCLQWGLAMVQ</sequence>
<accession>A0A7X4HE02</accession>
<feature type="region of interest" description="Disordered" evidence="1">
    <location>
        <begin position="183"/>
        <end position="206"/>
    </location>
</feature>
<organism evidence="3 4">
    <name type="scientific">Pseudoduganella aquatica</name>
    <dbReference type="NCBI Taxonomy" id="2660641"/>
    <lineage>
        <taxon>Bacteria</taxon>
        <taxon>Pseudomonadati</taxon>
        <taxon>Pseudomonadota</taxon>
        <taxon>Betaproteobacteria</taxon>
        <taxon>Burkholderiales</taxon>
        <taxon>Oxalobacteraceae</taxon>
        <taxon>Telluria group</taxon>
        <taxon>Pseudoduganella</taxon>
    </lineage>
</organism>
<dbReference type="NCBIfam" id="TIGR03696">
    <property type="entry name" value="Rhs_assc_core"/>
    <property type="match status" value="1"/>
</dbReference>
<dbReference type="PANTHER" id="PTHR32305:SF15">
    <property type="entry name" value="PROTEIN RHSA-RELATED"/>
    <property type="match status" value="1"/>
</dbReference>
<dbReference type="InterPro" id="IPR001826">
    <property type="entry name" value="RHS"/>
</dbReference>
<dbReference type="EMBL" id="WWCU01000019">
    <property type="protein sequence ID" value="MYN09008.1"/>
    <property type="molecule type" value="Genomic_DNA"/>
</dbReference>
<dbReference type="InterPro" id="IPR050708">
    <property type="entry name" value="T6SS_VgrG/RHS"/>
</dbReference>
<feature type="domain" description="RHS protein conserved region" evidence="2">
    <location>
        <begin position="16"/>
        <end position="42"/>
    </location>
</feature>
<dbReference type="InterPro" id="IPR022385">
    <property type="entry name" value="Rhs_assc_core"/>
</dbReference>
<evidence type="ECO:0000313" key="3">
    <source>
        <dbReference type="EMBL" id="MYN09008.1"/>
    </source>
</evidence>
<dbReference type="AlphaFoldDB" id="A0A7X4HE02"/>
<dbReference type="RefSeq" id="WP_229202238.1">
    <property type="nucleotide sequence ID" value="NZ_WWCU01000019.1"/>
</dbReference>
<reference evidence="3 4" key="1">
    <citation type="submission" date="2019-12" db="EMBL/GenBank/DDBJ databases">
        <title>Novel species isolated from a subtropical stream in China.</title>
        <authorList>
            <person name="Lu H."/>
        </authorList>
    </citation>
    <scope>NUCLEOTIDE SEQUENCE [LARGE SCALE GENOMIC DNA]</scope>
    <source>
        <strain evidence="3 4">FT127W</strain>
    </source>
</reference>
<keyword evidence="4" id="KW-1185">Reference proteome</keyword>
<gene>
    <name evidence="3" type="ORF">GTP77_16910</name>
</gene>
<name>A0A7X4HE02_9BURK</name>
<protein>
    <recommendedName>
        <fullName evidence="2">RHS protein conserved region domain-containing protein</fullName>
    </recommendedName>
</protein>
<evidence type="ECO:0000259" key="2">
    <source>
        <dbReference type="Pfam" id="PF03527"/>
    </source>
</evidence>
<dbReference type="Pfam" id="PF03527">
    <property type="entry name" value="RHS"/>
    <property type="match status" value="1"/>
</dbReference>
<comment type="caution">
    <text evidence="3">The sequence shown here is derived from an EMBL/GenBank/DDBJ whole genome shotgun (WGS) entry which is preliminary data.</text>
</comment>
<dbReference type="Proteomes" id="UP000450676">
    <property type="component" value="Unassembled WGS sequence"/>
</dbReference>
<proteinExistence type="predicted"/>
<dbReference type="PANTHER" id="PTHR32305">
    <property type="match status" value="1"/>
</dbReference>
<feature type="non-terminal residue" evidence="3">
    <location>
        <position position="1"/>
    </location>
</feature>
<evidence type="ECO:0000256" key="1">
    <source>
        <dbReference type="SAM" id="MobiDB-lite"/>
    </source>
</evidence>